<keyword evidence="4" id="KW-0472">Membrane</keyword>
<dbReference type="InterPro" id="IPR000800">
    <property type="entry name" value="Notch_dom"/>
</dbReference>
<feature type="transmembrane region" description="Helical" evidence="4">
    <location>
        <begin position="24"/>
        <end position="47"/>
    </location>
</feature>
<name>A0A3R6VTW2_9STRA</name>
<protein>
    <recommendedName>
        <fullName evidence="5">LNR domain-containing protein</fullName>
    </recommendedName>
</protein>
<dbReference type="Gene3D" id="3.30.300.320">
    <property type="match status" value="1"/>
</dbReference>
<gene>
    <name evidence="6" type="ORF">DYB32_000521</name>
</gene>
<keyword evidence="7" id="KW-1185">Reference proteome</keyword>
<keyword evidence="2" id="KW-1015">Disulfide bond</keyword>
<dbReference type="EMBL" id="QUSY01000012">
    <property type="protein sequence ID" value="RHY34968.1"/>
    <property type="molecule type" value="Genomic_DNA"/>
</dbReference>
<evidence type="ECO:0000259" key="5">
    <source>
        <dbReference type="SMART" id="SM00004"/>
    </source>
</evidence>
<organism evidence="6 7">
    <name type="scientific">Aphanomyces invadans</name>
    <dbReference type="NCBI Taxonomy" id="157072"/>
    <lineage>
        <taxon>Eukaryota</taxon>
        <taxon>Sar</taxon>
        <taxon>Stramenopiles</taxon>
        <taxon>Oomycota</taxon>
        <taxon>Saprolegniomycetes</taxon>
        <taxon>Saprolegniales</taxon>
        <taxon>Verrucalvaceae</taxon>
        <taxon>Aphanomyces</taxon>
    </lineage>
</organism>
<dbReference type="SUPFAM" id="SSF52058">
    <property type="entry name" value="L domain-like"/>
    <property type="match status" value="1"/>
</dbReference>
<evidence type="ECO:0000313" key="6">
    <source>
        <dbReference type="EMBL" id="RHY34968.1"/>
    </source>
</evidence>
<keyword evidence="3" id="KW-0325">Glycoprotein</keyword>
<feature type="domain" description="LNR" evidence="5">
    <location>
        <begin position="369"/>
        <end position="411"/>
    </location>
</feature>
<dbReference type="InterPro" id="IPR032675">
    <property type="entry name" value="LRR_dom_sf"/>
</dbReference>
<dbReference type="Proteomes" id="UP000285060">
    <property type="component" value="Unassembled WGS sequence"/>
</dbReference>
<keyword evidence="4" id="KW-0812">Transmembrane</keyword>
<keyword evidence="4" id="KW-1133">Transmembrane helix</keyword>
<keyword evidence="1" id="KW-0677">Repeat</keyword>
<dbReference type="SMART" id="SM00004">
    <property type="entry name" value="NL"/>
    <property type="match status" value="1"/>
</dbReference>
<comment type="caution">
    <text evidence="6">The sequence shown here is derived from an EMBL/GenBank/DDBJ whole genome shotgun (WGS) entry which is preliminary data.</text>
</comment>
<reference evidence="6 7" key="1">
    <citation type="submission" date="2018-08" db="EMBL/GenBank/DDBJ databases">
        <title>Aphanomyces genome sequencing and annotation.</title>
        <authorList>
            <person name="Minardi D."/>
            <person name="Oidtmann B."/>
            <person name="Van Der Giezen M."/>
            <person name="Studholme D.J."/>
        </authorList>
    </citation>
    <scope>NUCLEOTIDE SEQUENCE [LARGE SCALE GENOMIC DNA]</scope>
    <source>
        <strain evidence="6 7">NJM0002</strain>
    </source>
</reference>
<dbReference type="Gene3D" id="3.80.10.10">
    <property type="entry name" value="Ribonuclease Inhibitor"/>
    <property type="match status" value="1"/>
</dbReference>
<evidence type="ECO:0000313" key="7">
    <source>
        <dbReference type="Proteomes" id="UP000285060"/>
    </source>
</evidence>
<dbReference type="AlphaFoldDB" id="A0A3R6VTW2"/>
<dbReference type="VEuPathDB" id="FungiDB:H310_12912"/>
<dbReference type="Pfam" id="PF00066">
    <property type="entry name" value="Notch"/>
    <property type="match status" value="1"/>
</dbReference>
<evidence type="ECO:0000256" key="2">
    <source>
        <dbReference type="ARBA" id="ARBA00023157"/>
    </source>
</evidence>
<accession>A0A3R6VTW2</accession>
<evidence type="ECO:0000256" key="1">
    <source>
        <dbReference type="ARBA" id="ARBA00022737"/>
    </source>
</evidence>
<evidence type="ECO:0000256" key="4">
    <source>
        <dbReference type="SAM" id="Phobius"/>
    </source>
</evidence>
<sequence>MFVALNCSCTPVLCASKNAFIKMYLTLLLDAMFHFVLSVGFPLVVFWPTYLHYMRSPVTTSLVNTTYDSIAQNLLIDHLQTFNTVLECATAIVLHVSNHLSVHYLAKMALTTDKLSSVWAATLVVGASSAFVYTTCPVGCSHRVSEWFRFDCSCRDLTLTCTPHMTATDVATILNAVDANLFLLSIVRCNLPTGLPPGVIGRFHGLYLLSLDTVNLTTWDEAPSELTSNLQFLRIPTPLATIPLGWTSLLQLEVWGGNLTTFPSHVTSAMAISLFNNSIREIPAALPRNLQRLDLRSYNNVDAIPPALFAPPSKLALVDLSYNRFTTVPDVLLPFVYNLTLGVAGTPLCATWVAAANHSETLRSSAARPPRLSEICFTTCASGCEPDVIGDSYCDAACYNETCGFDKGDCDVDPIV</sequence>
<proteinExistence type="predicted"/>
<evidence type="ECO:0000256" key="3">
    <source>
        <dbReference type="ARBA" id="ARBA00023180"/>
    </source>
</evidence>